<feature type="signal peptide" evidence="1">
    <location>
        <begin position="1"/>
        <end position="17"/>
    </location>
</feature>
<feature type="chain" id="PRO_5003382031" description="Phosphatidylglycerol/phosphatidylinositol transfer protein" evidence="1">
    <location>
        <begin position="18"/>
        <end position="139"/>
    </location>
</feature>
<dbReference type="InterPro" id="IPR045469">
    <property type="entry name" value="Nis1"/>
</dbReference>
<proteinExistence type="predicted"/>
<protein>
    <recommendedName>
        <fullName evidence="3">Phosphatidylglycerol/phosphatidylinositol transfer protein</fullName>
    </recommendedName>
</protein>
<evidence type="ECO:0000256" key="1">
    <source>
        <dbReference type="SAM" id="SignalP"/>
    </source>
</evidence>
<organism>
    <name type="scientific">Serpula lacrymans var. lacrymans (strain S7.9)</name>
    <name type="common">Dry rot fungus</name>
    <dbReference type="NCBI Taxonomy" id="578457"/>
    <lineage>
        <taxon>Eukaryota</taxon>
        <taxon>Fungi</taxon>
        <taxon>Dikarya</taxon>
        <taxon>Basidiomycota</taxon>
        <taxon>Agaricomycotina</taxon>
        <taxon>Agaricomycetes</taxon>
        <taxon>Agaricomycetidae</taxon>
        <taxon>Boletales</taxon>
        <taxon>Coniophorineae</taxon>
        <taxon>Serpulaceae</taxon>
        <taxon>Serpula</taxon>
    </lineage>
</organism>
<sequence>MFKSIISLALFAGAALAQNIAIAQPPQGASVAPGSNMTVQLNKPNSLSSSEEVAVVIGIQSCSKSACSAPADILGEILYNGAYNPVYHEPQLPPYQNISVTIPASFPNGTAQIGIVHVNLIGAGPMPNLQTLNQTITIT</sequence>
<dbReference type="Proteomes" id="UP000008064">
    <property type="component" value="Unassembled WGS sequence"/>
</dbReference>
<dbReference type="AlphaFoldDB" id="F8P763"/>
<evidence type="ECO:0008006" key="3">
    <source>
        <dbReference type="Google" id="ProtNLM"/>
    </source>
</evidence>
<name>F8P763_SERL9</name>
<dbReference type="EMBL" id="GL945439">
    <property type="protein sequence ID" value="EGO21279.1"/>
    <property type="molecule type" value="Genomic_DNA"/>
</dbReference>
<gene>
    <name evidence="2" type="ORF">SERLADRAFT_476264</name>
</gene>
<dbReference type="GeneID" id="18820778"/>
<keyword evidence="1" id="KW-0732">Signal</keyword>
<reference evidence="2" key="1">
    <citation type="submission" date="2011-04" db="EMBL/GenBank/DDBJ databases">
        <title>Evolution of plant cell wall degrading machinery underlies the functional diversity of forest fungi.</title>
        <authorList>
            <consortium name="US DOE Joint Genome Institute (JGI-PGF)"/>
            <person name="Eastwood D.C."/>
            <person name="Floudas D."/>
            <person name="Binder M."/>
            <person name="Majcherczyk A."/>
            <person name="Schneider P."/>
            <person name="Aerts A."/>
            <person name="Asiegbu F.O."/>
            <person name="Baker S.E."/>
            <person name="Barry K."/>
            <person name="Bendiksby M."/>
            <person name="Blumentritt M."/>
            <person name="Coutinho P.M."/>
            <person name="Cullen D."/>
            <person name="Cullen D."/>
            <person name="Gathman A."/>
            <person name="Goodell B."/>
            <person name="Henrissat B."/>
            <person name="Ihrmark K."/>
            <person name="Kauserud H."/>
            <person name="Kohler A."/>
            <person name="LaButti K."/>
            <person name="Lapidus A."/>
            <person name="Lavin J.L."/>
            <person name="Lee Y.-H."/>
            <person name="Lindquist E."/>
            <person name="Lilly W."/>
            <person name="Lucas S."/>
            <person name="Morin E."/>
            <person name="Murat C."/>
            <person name="Oguiza J.A."/>
            <person name="Park J."/>
            <person name="Pisabarro A.G."/>
            <person name="Riley R."/>
            <person name="Rosling A."/>
            <person name="Salamov A."/>
            <person name="Schmidt O."/>
            <person name="Schmutz J."/>
            <person name="Skrede I."/>
            <person name="Stenlid J."/>
            <person name="Wiebenga A."/>
            <person name="Xie X."/>
            <person name="Kues U."/>
            <person name="Hibbett D.S."/>
            <person name="Hoffmeister D."/>
            <person name="Hogberg N."/>
            <person name="Martin F."/>
            <person name="Grigoriev I.V."/>
            <person name="Watkinson S.C."/>
        </authorList>
    </citation>
    <scope>NUCLEOTIDE SEQUENCE</scope>
    <source>
        <strain evidence="2">S7.9</strain>
    </source>
</reference>
<dbReference type="HOGENOM" id="CLU_137500_1_0_1"/>
<dbReference type="Pfam" id="PF19271">
    <property type="entry name" value="Nis1"/>
    <property type="match status" value="1"/>
</dbReference>
<accession>F8P763</accession>
<evidence type="ECO:0000313" key="2">
    <source>
        <dbReference type="EMBL" id="EGO21279.1"/>
    </source>
</evidence>
<dbReference type="OrthoDB" id="2841294at2759"/>
<dbReference type="KEGG" id="sla:SERLADRAFT_476264"/>
<dbReference type="RefSeq" id="XP_007322236.1">
    <property type="nucleotide sequence ID" value="XM_007322174.1"/>
</dbReference>